<sequence length="190" mass="21912">MTSTHRGTLRMSRFSFEIKTAPAKFNGVIDPKLCEITKMEVNFDYIVGHGESLAECKANLKPGLTQLKKCDLHFYLSKYAFYQKRIEILGHTVGYNKVRKSVSKVDIIIEIPQPNCTNYAWHGYVLFQLQNGKSPAEQQLERQITIQLDTLKPSKIFKNDIDDIKVRQLSEEDRVQATYYTIPNKTQSFS</sequence>
<protein>
    <submittedName>
        <fullName evidence="1">Uncharacterized protein</fullName>
    </submittedName>
</protein>
<dbReference type="InterPro" id="IPR043128">
    <property type="entry name" value="Rev_trsase/Diguanyl_cyclase"/>
</dbReference>
<dbReference type="Gene3D" id="3.30.70.270">
    <property type="match status" value="1"/>
</dbReference>
<dbReference type="PANTHER" id="PTHR37984:SF5">
    <property type="entry name" value="PROTEIN NYNRIN-LIKE"/>
    <property type="match status" value="1"/>
</dbReference>
<evidence type="ECO:0000313" key="2">
    <source>
        <dbReference type="Proteomes" id="UP000078200"/>
    </source>
</evidence>
<dbReference type="InterPro" id="IPR050951">
    <property type="entry name" value="Retrovirus_Pol_polyprotein"/>
</dbReference>
<dbReference type="SUPFAM" id="SSF56672">
    <property type="entry name" value="DNA/RNA polymerases"/>
    <property type="match status" value="1"/>
</dbReference>
<proteinExistence type="predicted"/>
<dbReference type="PANTHER" id="PTHR37984">
    <property type="entry name" value="PROTEIN CBG26694"/>
    <property type="match status" value="1"/>
</dbReference>
<dbReference type="AlphaFoldDB" id="A0A1A9V5Q0"/>
<dbReference type="EnsemblMetazoa" id="GAUT026822-RA">
    <property type="protein sequence ID" value="GAUT026822-PA"/>
    <property type="gene ID" value="GAUT026822"/>
</dbReference>
<dbReference type="Gene3D" id="3.10.10.10">
    <property type="entry name" value="HIV Type 1 Reverse Transcriptase, subunit A, domain 1"/>
    <property type="match status" value="1"/>
</dbReference>
<accession>A0A1A9V5Q0</accession>
<keyword evidence="2" id="KW-1185">Reference proteome</keyword>
<organism evidence="1 2">
    <name type="scientific">Glossina austeni</name>
    <name type="common">Savannah tsetse fly</name>
    <dbReference type="NCBI Taxonomy" id="7395"/>
    <lineage>
        <taxon>Eukaryota</taxon>
        <taxon>Metazoa</taxon>
        <taxon>Ecdysozoa</taxon>
        <taxon>Arthropoda</taxon>
        <taxon>Hexapoda</taxon>
        <taxon>Insecta</taxon>
        <taxon>Pterygota</taxon>
        <taxon>Neoptera</taxon>
        <taxon>Endopterygota</taxon>
        <taxon>Diptera</taxon>
        <taxon>Brachycera</taxon>
        <taxon>Muscomorpha</taxon>
        <taxon>Hippoboscoidea</taxon>
        <taxon>Glossinidae</taxon>
        <taxon>Glossina</taxon>
    </lineage>
</organism>
<name>A0A1A9V5Q0_GLOAU</name>
<reference evidence="1" key="1">
    <citation type="submission" date="2020-05" db="UniProtKB">
        <authorList>
            <consortium name="EnsemblMetazoa"/>
        </authorList>
    </citation>
    <scope>IDENTIFICATION</scope>
    <source>
        <strain evidence="1">TTRI</strain>
    </source>
</reference>
<dbReference type="VEuPathDB" id="VectorBase:GAUT026822"/>
<evidence type="ECO:0000313" key="1">
    <source>
        <dbReference type="EnsemblMetazoa" id="GAUT026822-PA"/>
    </source>
</evidence>
<dbReference type="Proteomes" id="UP000078200">
    <property type="component" value="Unassembled WGS sequence"/>
</dbReference>
<dbReference type="InterPro" id="IPR043502">
    <property type="entry name" value="DNA/RNA_pol_sf"/>
</dbReference>
<dbReference type="GO" id="GO:0071897">
    <property type="term" value="P:DNA biosynthetic process"/>
    <property type="evidence" value="ECO:0007669"/>
    <property type="project" value="UniProtKB-ARBA"/>
</dbReference>